<evidence type="ECO:0000313" key="2">
    <source>
        <dbReference type="EMBL" id="GMT20574.1"/>
    </source>
</evidence>
<reference evidence="2" key="1">
    <citation type="submission" date="2023-10" db="EMBL/GenBank/DDBJ databases">
        <title>Genome assembly of Pristionchus species.</title>
        <authorList>
            <person name="Yoshida K."/>
            <person name="Sommer R.J."/>
        </authorList>
    </citation>
    <scope>NUCLEOTIDE SEQUENCE</scope>
    <source>
        <strain evidence="2">RS5133</strain>
    </source>
</reference>
<dbReference type="AlphaFoldDB" id="A0AAV5VS25"/>
<dbReference type="EMBL" id="BTSY01000003">
    <property type="protein sequence ID" value="GMT20574.1"/>
    <property type="molecule type" value="Genomic_DNA"/>
</dbReference>
<feature type="compositionally biased region" description="Basic and acidic residues" evidence="1">
    <location>
        <begin position="63"/>
        <end position="92"/>
    </location>
</feature>
<feature type="compositionally biased region" description="Basic and acidic residues" evidence="1">
    <location>
        <begin position="248"/>
        <end position="271"/>
    </location>
</feature>
<keyword evidence="3" id="KW-1185">Reference proteome</keyword>
<organism evidence="2 3">
    <name type="scientific">Pristionchus fissidentatus</name>
    <dbReference type="NCBI Taxonomy" id="1538716"/>
    <lineage>
        <taxon>Eukaryota</taxon>
        <taxon>Metazoa</taxon>
        <taxon>Ecdysozoa</taxon>
        <taxon>Nematoda</taxon>
        <taxon>Chromadorea</taxon>
        <taxon>Rhabditida</taxon>
        <taxon>Rhabditina</taxon>
        <taxon>Diplogasteromorpha</taxon>
        <taxon>Diplogasteroidea</taxon>
        <taxon>Neodiplogasteridae</taxon>
        <taxon>Pristionchus</taxon>
    </lineage>
</organism>
<feature type="region of interest" description="Disordered" evidence="1">
    <location>
        <begin position="143"/>
        <end position="296"/>
    </location>
</feature>
<feature type="compositionally biased region" description="Acidic residues" evidence="1">
    <location>
        <begin position="207"/>
        <end position="219"/>
    </location>
</feature>
<evidence type="ECO:0000256" key="1">
    <source>
        <dbReference type="SAM" id="MobiDB-lite"/>
    </source>
</evidence>
<proteinExistence type="predicted"/>
<dbReference type="Proteomes" id="UP001432322">
    <property type="component" value="Unassembled WGS sequence"/>
</dbReference>
<feature type="non-terminal residue" evidence="2">
    <location>
        <position position="1"/>
    </location>
</feature>
<evidence type="ECO:0000313" key="3">
    <source>
        <dbReference type="Proteomes" id="UP001432322"/>
    </source>
</evidence>
<feature type="compositionally biased region" description="Basic and acidic residues" evidence="1">
    <location>
        <begin position="27"/>
        <end position="39"/>
    </location>
</feature>
<name>A0AAV5VS25_9BILA</name>
<feature type="compositionally biased region" description="Basic and acidic residues" evidence="1">
    <location>
        <begin position="151"/>
        <end position="169"/>
    </location>
</feature>
<accession>A0AAV5VS25</accession>
<feature type="compositionally biased region" description="Basic and acidic residues" evidence="1">
    <location>
        <begin position="104"/>
        <end position="113"/>
    </location>
</feature>
<comment type="caution">
    <text evidence="2">The sequence shown here is derived from an EMBL/GenBank/DDBJ whole genome shotgun (WGS) entry which is preliminary data.</text>
</comment>
<protein>
    <submittedName>
        <fullName evidence="2">Uncharacterized protein</fullName>
    </submittedName>
</protein>
<feature type="compositionally biased region" description="Acidic residues" evidence="1">
    <location>
        <begin position="1"/>
        <end position="14"/>
    </location>
</feature>
<gene>
    <name evidence="2" type="ORF">PFISCL1PPCAC_11871</name>
</gene>
<sequence length="700" mass="80146">KEEEEEEEEKDDEMEGGKGTPPKRAKASKEKAGPSKVKEEEDEDEISRESITSRVKGGKGKTKKTEEKVDQEETPKVPRKEIKTTRDRQRKEEEEEKKEKKKVTKTEEKKMKEEEEMEVDPSLVDSNSDLLADFEAEIAQKVGKNGRKKMTKEEMKELREMREDRGDNEVEKEEEPPITPEPILFSQVATQPPIEIPETLRKALEVKEEEEGEKEEEESTPSLGDLVIDETESNKGTVVDGEEEKESDDERKEMEMLREEMNNERNEKKKDEEEEERPESPEVAEMASELRSDGNFGLKSMAPITIEDTKECETCNHLGTAHLYINKQSGEEIAKHFSSSRLSWFDLIVDVKEKMPWIKEGKTLRPTSEADADPMEFQSIDLFNTFYHELDDDSATSSLLSDLNSSNAMEMYEAEWEENEWRRPPIDLLIKMLHEFAVKRHSEDLLVPFRACSALKNAVPVTLPSSIYGRKYWMTILAGGSQGIKGRPSQVLEEMSRRCNSFLYKALLTDLLPPSIAQFVVYLCEVDLLCAQTPVVEYEMEGEEELLESQRTKGGKTTKKKHLLDGFPLILLLVMEMGESTRRGLSESAIVEVQKMMERVGMMKRKGDWCCWSTSQRSLLCLLEAVKWHCGQAATSALTGASRRRIKAAESIGEIDKLSVELQQNVQRMIRWTNKKGLSMSEIREMLSLSWLEDVVDTVD</sequence>
<feature type="region of interest" description="Disordered" evidence="1">
    <location>
        <begin position="1"/>
        <end position="124"/>
    </location>
</feature>